<sequence>MFIGQPNNRTQERIRSMIENPRRRAFWAARSRRRAAVAVFVALTLAAALFLALPLVVGASLSFPGMAGFVGLLLVSAVLSTHINIAARWVVGYHGLDEFQRAEMDRATRLGHHVTAALATLLVAVTAGFATAAPGTDMGAEVPLAVLAPLVVVTTMAHAAFPACYLAWTRPDELPDDED</sequence>
<proteinExistence type="predicted"/>
<organism evidence="2 3">
    <name type="scientific">Nocardiopsis changdeensis</name>
    <dbReference type="NCBI Taxonomy" id="2831969"/>
    <lineage>
        <taxon>Bacteria</taxon>
        <taxon>Bacillati</taxon>
        <taxon>Actinomycetota</taxon>
        <taxon>Actinomycetes</taxon>
        <taxon>Streptosporangiales</taxon>
        <taxon>Nocardiopsidaceae</taxon>
        <taxon>Nocardiopsis</taxon>
    </lineage>
</organism>
<evidence type="ECO:0000313" key="2">
    <source>
        <dbReference type="EMBL" id="QUX23080.1"/>
    </source>
</evidence>
<accession>A0ABX8BMZ6</accession>
<keyword evidence="1" id="KW-0812">Transmembrane</keyword>
<name>A0ABX8BMZ6_9ACTN</name>
<feature type="transmembrane region" description="Helical" evidence="1">
    <location>
        <begin position="144"/>
        <end position="168"/>
    </location>
</feature>
<feature type="transmembrane region" description="Helical" evidence="1">
    <location>
        <begin position="112"/>
        <end position="132"/>
    </location>
</feature>
<keyword evidence="1" id="KW-0472">Membrane</keyword>
<feature type="transmembrane region" description="Helical" evidence="1">
    <location>
        <begin position="68"/>
        <end position="91"/>
    </location>
</feature>
<gene>
    <name evidence="2" type="ORF">KGD84_01330</name>
</gene>
<evidence type="ECO:0000313" key="3">
    <source>
        <dbReference type="Proteomes" id="UP000676079"/>
    </source>
</evidence>
<dbReference type="EMBL" id="CP074133">
    <property type="protein sequence ID" value="QUX23080.1"/>
    <property type="molecule type" value="Genomic_DNA"/>
</dbReference>
<keyword evidence="1" id="KW-1133">Transmembrane helix</keyword>
<evidence type="ECO:0000256" key="1">
    <source>
        <dbReference type="SAM" id="Phobius"/>
    </source>
</evidence>
<evidence type="ECO:0008006" key="4">
    <source>
        <dbReference type="Google" id="ProtNLM"/>
    </source>
</evidence>
<reference evidence="2 3" key="1">
    <citation type="submission" date="2021-05" db="EMBL/GenBank/DDBJ databases">
        <title>Direct Submission.</title>
        <authorList>
            <person name="Li K."/>
            <person name="Gao J."/>
        </authorList>
    </citation>
    <scope>NUCLEOTIDE SEQUENCE [LARGE SCALE GENOMIC DNA]</scope>
    <source>
        <strain evidence="2 3">Mg02</strain>
    </source>
</reference>
<dbReference type="Proteomes" id="UP000676079">
    <property type="component" value="Chromosome"/>
</dbReference>
<protein>
    <recommendedName>
        <fullName evidence="4">DUF2178 domain-containing protein</fullName>
    </recommendedName>
</protein>
<keyword evidence="3" id="KW-1185">Reference proteome</keyword>
<dbReference type="RefSeq" id="WP_220564308.1">
    <property type="nucleotide sequence ID" value="NZ_CP074133.1"/>
</dbReference>